<reference evidence="3" key="1">
    <citation type="submission" date="2023-07" db="EMBL/GenBank/DDBJ databases">
        <title>Chromosome-level Genome Assembly of Striped Snakehead (Channa striata).</title>
        <authorList>
            <person name="Liu H."/>
        </authorList>
    </citation>
    <scope>NUCLEOTIDE SEQUENCE</scope>
    <source>
        <strain evidence="3">Gz</strain>
        <tissue evidence="3">Muscle</tissue>
    </source>
</reference>
<feature type="compositionally biased region" description="Basic and acidic residues" evidence="1">
    <location>
        <begin position="1462"/>
        <end position="1472"/>
    </location>
</feature>
<feature type="domain" description="DUF4585" evidence="2">
    <location>
        <begin position="1859"/>
        <end position="1927"/>
    </location>
</feature>
<sequence>MFAQNKNPVSEDNLQITGIMVTVRERKPPLNIGVEDDSTQKELIAKEREWNNSDESHLSSGFVACKENKSSVEAGIEKTEHAAERETHATLNEDQTTVSITNHPEKVHETSTPKIRNNNVSENFNEKKANIQPESFSINIGPQRETLQEPLIEKGIPPTVTVPAKNKGLAETQTILRKQELIARENVEHTNTVPKENSTTSTKKDKLESKTGQENSHKRKSPDTNETFMAKVVNTTINSMNETNRADAETPKNQDAQLPVKEDITRVTEASKSRNIDGKGAPLLEQKRHDSPPGKLFNKSPSNQCTDKDNTHVSPDKETNTGEKNQLDDDVHIDSIAIRVVPAVTGKENQKTAGKDFITPVTSDAVTADQYKQSHTTSPNEKANTLNNQVQIKDETPACTKKHLQESLEDKFGVQYVLSNVRKLSDLLKISSQQNNTNASNTQAEDKKSEKVKKSGTSVVESGIETMEQDYFQVQGSKETNNEADNSVNVADGILMGEEVPGSLRNKAAISNEPFKDEKHEVLDQSKRKTVELIKSDDSENTKGKNSETEDKWPSKQSDGPTGGTSNNEKLEAARANHTRKHPTESPSSLSTRERQRSRNSYSTKESVEIEKPDVKPKERVSTIPEISALADYARLKVIVSEDRANTVQEFAPNKKEGFFPLIQTRHSRRPEFTVDPKDLSVKDKSLLNQGEVSAKVNKEPKALVFPITDKEHQRTGMFKLGDKLLDVKSNEKHTQQQRNKSPTAQTEQVAAAGTQRVSQVDPSIYQSNMQPSQTTCTINKPKGLTYLDKNSHPQPPLRQIPNIGEITARKENKVEKQKDKNTEAQTREGRTDEVKQERFASWQEETNTNQQSKAKHLEEELDSRTDEQKSAENIRIKHIIEESRASLAEEERKSAQREEERRVREREAITIQIKERREKLREIERKAQDEREAKQMEEDRSAQKEVELREKQREEEMRMTEAEEKRRIKTEEEERKAKLKEEKAQVKEREGKSLKQLNLEKAAQEEHQRRSVIEEQQKRAAIEEQWRRAVQEEQQKKAAEEQQRRAAAAEEQQKRAAEEQQRRASIEEQWRRAVQEEQQREAAIEEQQKRAAEEQQRRAAEEQQSRAAEEQQRRAAIEEQWRRAVQEEQQRGAAIEEQQKRAAEERQRRAAIEEQQRKAALEEQQKRAAEEQQRRVAEEQQRRAAIEEQQRRAALEEQQKRAAEQQERRAAIEEQQKRAAEEQQRRTAIEEQQKRAAIEEQQRRTAIEEQQKRAVEEQQRRAAIEEQQRRTAIEEQQRRAAEEQQRRAAEEQQKRRDATEEQQRRALIEENQKRAAEEEQKRRATLVEEQKRDTRNDEKMKHIESGAGQISEEDRIKQIQEQKKTKQKIEEQRRERQWLRTQREAEQTKTEKEVTFTQQREEKQEKTVLAQREDGIIAEKRVEDEKLATHRELEKAPEMEEQKKAAQMMDAIQYYAITSTESEHKTREKQLRSPLPSQKRNNLSGLECTEDSGSHTITYRPQAPVSPASSLPRSNTSSPAQGSKPSMFRVKDNTIRGSSFTKSVKPRFHKNFGADLRMGSPIERGSERRDEEQEVTRRNTATPVHSDTGSNRLATIKESSPFQSVSTSQDFSAPLTQHRPYSRRSAAVDVEDDSRSVISNMSEDVESCATGATDLADIRGLYDYDRPESACSFSSDVSRSLGKPPTVPPKSEKALQRAKRLTSRRIKKELSKVATEHPGGAKKTPQEVSTSPSSSSTEVHSSNHLAAASPHFPPPVSLAHAPTMESSLPSSHTEQRSSHHSVHASPHATGPISLPFVLPHATAPVSVPVAPSHAPTTAPLTAAPKTAAHVPSSPTVHHGNHPAPVTQYHVESSYPQSYPLTQRKVLQDLGSGQYYVVDVPVQVKTKTFFDPETGKYVQLNVRESGQSTSRSQPQQTYTQPHLQPQMQAKPLSQSSTAGKPLVLYQGYHGYPKGYQPINSVTPHRSSATVTVHQDQQPVRETHSNEVGQISEGHYYSPEKTPYMDTVNDKEKTYNRVYSTHGSHESFPECDTNRQLARSSVCENDNSAPSRYRPRDIITMSELEDFMEVSDW</sequence>
<feature type="compositionally biased region" description="Polar residues" evidence="1">
    <location>
        <begin position="737"/>
        <end position="749"/>
    </location>
</feature>
<evidence type="ECO:0000259" key="2">
    <source>
        <dbReference type="Pfam" id="PF15232"/>
    </source>
</evidence>
<feature type="compositionally biased region" description="Basic and acidic residues" evidence="1">
    <location>
        <begin position="514"/>
        <end position="554"/>
    </location>
</feature>
<protein>
    <recommendedName>
        <fullName evidence="2">DUF4585 domain-containing protein</fullName>
    </recommendedName>
</protein>
<name>A0AA88LUA4_CHASR</name>
<feature type="compositionally biased region" description="Polar residues" evidence="1">
    <location>
        <begin position="1476"/>
        <end position="1485"/>
    </location>
</feature>
<feature type="compositionally biased region" description="Low complexity" evidence="1">
    <location>
        <begin position="1728"/>
        <end position="1743"/>
    </location>
</feature>
<feature type="compositionally biased region" description="Basic and acidic residues" evidence="1">
    <location>
        <begin position="808"/>
        <end position="839"/>
    </location>
</feature>
<feature type="region of interest" description="Disordered" evidence="1">
    <location>
        <begin position="731"/>
        <end position="1445"/>
    </location>
</feature>
<dbReference type="PANTHER" id="PTHR33775:SF2">
    <property type="entry name" value="CARDIAC-ENRICHED FHL2-INTERACTING PROTEIN"/>
    <property type="match status" value="1"/>
</dbReference>
<dbReference type="GO" id="GO:0030018">
    <property type="term" value="C:Z disc"/>
    <property type="evidence" value="ECO:0007669"/>
    <property type="project" value="TreeGrafter"/>
</dbReference>
<organism evidence="3 4">
    <name type="scientific">Channa striata</name>
    <name type="common">Snakehead murrel</name>
    <name type="synonym">Ophicephalus striatus</name>
    <dbReference type="NCBI Taxonomy" id="64152"/>
    <lineage>
        <taxon>Eukaryota</taxon>
        <taxon>Metazoa</taxon>
        <taxon>Chordata</taxon>
        <taxon>Craniata</taxon>
        <taxon>Vertebrata</taxon>
        <taxon>Euteleostomi</taxon>
        <taxon>Actinopterygii</taxon>
        <taxon>Neopterygii</taxon>
        <taxon>Teleostei</taxon>
        <taxon>Neoteleostei</taxon>
        <taxon>Acanthomorphata</taxon>
        <taxon>Anabantaria</taxon>
        <taxon>Anabantiformes</taxon>
        <taxon>Channoidei</taxon>
        <taxon>Channidae</taxon>
        <taxon>Channa</taxon>
    </lineage>
</organism>
<feature type="region of interest" description="Disordered" evidence="1">
    <location>
        <begin position="1904"/>
        <end position="1935"/>
    </location>
</feature>
<feature type="compositionally biased region" description="Polar residues" evidence="1">
    <location>
        <begin position="1579"/>
        <end position="1616"/>
    </location>
</feature>
<dbReference type="InterPro" id="IPR027838">
    <property type="entry name" value="DUF4585"/>
</dbReference>
<proteinExistence type="predicted"/>
<feature type="compositionally biased region" description="Basic and acidic residues" evidence="1">
    <location>
        <begin position="202"/>
        <end position="211"/>
    </location>
</feature>
<dbReference type="Proteomes" id="UP001187415">
    <property type="component" value="Unassembled WGS sequence"/>
</dbReference>
<accession>A0AA88LUA4</accession>
<feature type="compositionally biased region" description="Basic and acidic residues" evidence="1">
    <location>
        <begin position="1003"/>
        <end position="1131"/>
    </location>
</feature>
<feature type="compositionally biased region" description="Basic and acidic residues" evidence="1">
    <location>
        <begin position="1353"/>
        <end position="1445"/>
    </location>
</feature>
<comment type="caution">
    <text evidence="3">The sequence shown here is derived from an EMBL/GenBank/DDBJ whole genome shotgun (WGS) entry which is preliminary data.</text>
</comment>
<feature type="compositionally biased region" description="Polar residues" evidence="1">
    <location>
        <begin position="1508"/>
        <end position="1525"/>
    </location>
</feature>
<feature type="compositionally biased region" description="Basic and acidic residues" evidence="1">
    <location>
        <begin position="306"/>
        <end position="325"/>
    </location>
</feature>
<feature type="region of interest" description="Disordered" evidence="1">
    <location>
        <begin position="508"/>
        <end position="622"/>
    </location>
</feature>
<feature type="region of interest" description="Disordered" evidence="1">
    <location>
        <begin position="1460"/>
        <end position="1636"/>
    </location>
</feature>
<keyword evidence="4" id="KW-1185">Reference proteome</keyword>
<dbReference type="GO" id="GO:0070886">
    <property type="term" value="P:positive regulation of calcineurin-NFAT signaling cascade"/>
    <property type="evidence" value="ECO:0007669"/>
    <property type="project" value="TreeGrafter"/>
</dbReference>
<feature type="compositionally biased region" description="Polar residues" evidence="1">
    <location>
        <begin position="189"/>
        <end position="201"/>
    </location>
</feature>
<feature type="region of interest" description="Disordered" evidence="1">
    <location>
        <begin position="1670"/>
        <end position="1789"/>
    </location>
</feature>
<feature type="compositionally biased region" description="Low complexity" evidence="1">
    <location>
        <begin position="1810"/>
        <end position="1829"/>
    </location>
</feature>
<gene>
    <name evidence="3" type="ORF">Q5P01_021425</name>
</gene>
<feature type="compositionally biased region" description="Polar residues" evidence="1">
    <location>
        <begin position="844"/>
        <end position="853"/>
    </location>
</feature>
<feature type="compositionally biased region" description="Polar residues" evidence="1">
    <location>
        <begin position="555"/>
        <end position="568"/>
    </location>
</feature>
<feature type="region of interest" description="Disordered" evidence="1">
    <location>
        <begin position="182"/>
        <end position="227"/>
    </location>
</feature>
<feature type="compositionally biased region" description="Basic and acidic residues" evidence="1">
    <location>
        <begin position="1138"/>
        <end position="1345"/>
    </location>
</feature>
<feature type="region of interest" description="Disordered" evidence="1">
    <location>
        <begin position="1810"/>
        <end position="1847"/>
    </location>
</feature>
<feature type="compositionally biased region" description="Basic and acidic residues" evidence="1">
    <location>
        <begin position="444"/>
        <end position="453"/>
    </location>
</feature>
<feature type="compositionally biased region" description="Basic and acidic residues" evidence="1">
    <location>
        <begin position="856"/>
        <end position="994"/>
    </location>
</feature>
<feature type="compositionally biased region" description="Polar residues" evidence="1">
    <location>
        <begin position="756"/>
        <end position="779"/>
    </location>
</feature>
<feature type="region of interest" description="Disordered" evidence="1">
    <location>
        <begin position="243"/>
        <end position="325"/>
    </location>
</feature>
<feature type="compositionally biased region" description="Basic and acidic residues" evidence="1">
    <location>
        <begin position="1565"/>
        <end position="1578"/>
    </location>
</feature>
<evidence type="ECO:0000313" key="3">
    <source>
        <dbReference type="EMBL" id="KAK2824250.1"/>
    </source>
</evidence>
<evidence type="ECO:0000256" key="1">
    <source>
        <dbReference type="SAM" id="MobiDB-lite"/>
    </source>
</evidence>
<dbReference type="EMBL" id="JAUPFM010000017">
    <property type="protein sequence ID" value="KAK2824250.1"/>
    <property type="molecule type" value="Genomic_DNA"/>
</dbReference>
<feature type="region of interest" description="Disordered" evidence="1">
    <location>
        <begin position="434"/>
        <end position="458"/>
    </location>
</feature>
<feature type="compositionally biased region" description="Basic residues" evidence="1">
    <location>
        <begin position="1697"/>
        <end position="1708"/>
    </location>
</feature>
<dbReference type="PANTHER" id="PTHR33775">
    <property type="entry name" value="CARDIAC-ENRICHED FHL2-INTERACTING PROTEIN-RELATED"/>
    <property type="match status" value="1"/>
</dbReference>
<dbReference type="InterPro" id="IPR052303">
    <property type="entry name" value="CEFIP"/>
</dbReference>
<feature type="compositionally biased region" description="Low complexity" evidence="1">
    <location>
        <begin position="434"/>
        <end position="443"/>
    </location>
</feature>
<feature type="compositionally biased region" description="Basic and acidic residues" evidence="1">
    <location>
        <begin position="606"/>
        <end position="621"/>
    </location>
</feature>
<feature type="region of interest" description="Disordered" evidence="1">
    <location>
        <begin position="99"/>
        <end position="118"/>
    </location>
</feature>
<feature type="compositionally biased region" description="Basic and acidic residues" evidence="1">
    <location>
        <begin position="260"/>
        <end position="277"/>
    </location>
</feature>
<evidence type="ECO:0000313" key="4">
    <source>
        <dbReference type="Proteomes" id="UP001187415"/>
    </source>
</evidence>
<dbReference type="Pfam" id="PF15232">
    <property type="entry name" value="DUF4585"/>
    <property type="match status" value="1"/>
</dbReference>